<dbReference type="RefSeq" id="WP_037269948.1">
    <property type="nucleotide sequence ID" value="NZ_QHKI01000070.1"/>
</dbReference>
<dbReference type="SUPFAM" id="SSF46785">
    <property type="entry name" value="Winged helix' DNA-binding domain"/>
    <property type="match status" value="1"/>
</dbReference>
<gene>
    <name evidence="4" type="ORF">DMH04_45855</name>
</gene>
<reference evidence="4 5" key="1">
    <citation type="submission" date="2018-05" db="EMBL/GenBank/DDBJ databases">
        <title>Evolution of GPA BGCs.</title>
        <authorList>
            <person name="Waglechner N."/>
            <person name="Wright G.D."/>
        </authorList>
    </citation>
    <scope>NUCLEOTIDE SEQUENCE [LARGE SCALE GENOMIC DNA]</scope>
    <source>
        <strain evidence="4 5">A82846</strain>
    </source>
</reference>
<dbReference type="AlphaFoldDB" id="A0A428YNN5"/>
<keyword evidence="1" id="KW-0805">Transcription regulation</keyword>
<evidence type="ECO:0000256" key="3">
    <source>
        <dbReference type="ARBA" id="ARBA00023163"/>
    </source>
</evidence>
<dbReference type="OrthoDB" id="67158at2"/>
<dbReference type="EMBL" id="QHKI01000070">
    <property type="protein sequence ID" value="RSM69649.1"/>
    <property type="molecule type" value="Genomic_DNA"/>
</dbReference>
<comment type="caution">
    <text evidence="4">The sequence shown here is derived from an EMBL/GenBank/DDBJ whole genome shotgun (WGS) entry which is preliminary data.</text>
</comment>
<dbReference type="Gene3D" id="1.10.10.10">
    <property type="entry name" value="Winged helix-like DNA-binding domain superfamily/Winged helix DNA-binding domain"/>
    <property type="match status" value="1"/>
</dbReference>
<proteinExistence type="predicted"/>
<name>A0A428YNN5_KIBAR</name>
<accession>A0A428YNN5</accession>
<protein>
    <submittedName>
        <fullName evidence="4">Transcriptional regulator</fullName>
    </submittedName>
</protein>
<dbReference type="InterPro" id="IPR052362">
    <property type="entry name" value="HTH-GbsR_regulator"/>
</dbReference>
<dbReference type="GO" id="GO:0003677">
    <property type="term" value="F:DNA binding"/>
    <property type="evidence" value="ECO:0007669"/>
    <property type="project" value="UniProtKB-KW"/>
</dbReference>
<dbReference type="PANTHER" id="PTHR38465">
    <property type="entry name" value="HTH-TYPE TRANSCRIPTIONAL REGULATOR MJ1563-RELATED"/>
    <property type="match status" value="1"/>
</dbReference>
<evidence type="ECO:0000256" key="1">
    <source>
        <dbReference type="ARBA" id="ARBA00023015"/>
    </source>
</evidence>
<keyword evidence="2" id="KW-0238">DNA-binding</keyword>
<dbReference type="InterPro" id="IPR036388">
    <property type="entry name" value="WH-like_DNA-bd_sf"/>
</dbReference>
<dbReference type="Proteomes" id="UP000287547">
    <property type="component" value="Unassembled WGS sequence"/>
</dbReference>
<organism evidence="4 5">
    <name type="scientific">Kibdelosporangium aridum</name>
    <dbReference type="NCBI Taxonomy" id="2030"/>
    <lineage>
        <taxon>Bacteria</taxon>
        <taxon>Bacillati</taxon>
        <taxon>Actinomycetota</taxon>
        <taxon>Actinomycetes</taxon>
        <taxon>Pseudonocardiales</taxon>
        <taxon>Pseudonocardiaceae</taxon>
        <taxon>Kibdelosporangium</taxon>
    </lineage>
</organism>
<evidence type="ECO:0000256" key="2">
    <source>
        <dbReference type="ARBA" id="ARBA00023125"/>
    </source>
</evidence>
<sequence>MVREHDQLLDWVERVSMFLAADGVPPMAGRILGWLMVCDPPEQSAGQICDAIGASRASLTTNMRVLTTMGFVTRRTKPGERTTFYRVDQDAWERVVLRQISALAAFGEITRDGLAMLGARSVRAGRIREAQDVFDWLAKTFDNAPPPPSATRKKS</sequence>
<dbReference type="InterPro" id="IPR036390">
    <property type="entry name" value="WH_DNA-bd_sf"/>
</dbReference>
<keyword evidence="3" id="KW-0804">Transcription</keyword>
<evidence type="ECO:0000313" key="4">
    <source>
        <dbReference type="EMBL" id="RSM69649.1"/>
    </source>
</evidence>
<evidence type="ECO:0000313" key="5">
    <source>
        <dbReference type="Proteomes" id="UP000287547"/>
    </source>
</evidence>
<dbReference type="PANTHER" id="PTHR38465:SF2">
    <property type="entry name" value="HTH-TYPE TRANSCRIPTIONAL REGULATOR MMPR5"/>
    <property type="match status" value="1"/>
</dbReference>